<dbReference type="PROSITE" id="PS50231">
    <property type="entry name" value="RICIN_B_LECTIN"/>
    <property type="match status" value="1"/>
</dbReference>
<dbReference type="AlphaFoldDB" id="A0AAW3ZLC0"/>
<dbReference type="Gene3D" id="2.80.10.50">
    <property type="match status" value="1"/>
</dbReference>
<dbReference type="CDD" id="cd00161">
    <property type="entry name" value="beta-trefoil_Ricin-like"/>
    <property type="match status" value="1"/>
</dbReference>
<accession>A0AAW3ZLC0</accession>
<proteinExistence type="predicted"/>
<evidence type="ECO:0000313" key="1">
    <source>
        <dbReference type="EMBL" id="MBD8525969.1"/>
    </source>
</evidence>
<reference evidence="1 2" key="1">
    <citation type="submission" date="2020-09" db="EMBL/GenBank/DDBJ databases">
        <title>Pseudoxanthomonas sp. CAU 1598 isolated from sand of Yaerae Beach.</title>
        <authorList>
            <person name="Kim W."/>
        </authorList>
    </citation>
    <scope>NUCLEOTIDE SEQUENCE [LARGE SCALE GENOMIC DNA]</scope>
    <source>
        <strain evidence="1 2">CAU 1598</strain>
    </source>
</reference>
<dbReference type="Proteomes" id="UP000613768">
    <property type="component" value="Unassembled WGS sequence"/>
</dbReference>
<evidence type="ECO:0008006" key="3">
    <source>
        <dbReference type="Google" id="ProtNLM"/>
    </source>
</evidence>
<dbReference type="RefSeq" id="WP_192029389.1">
    <property type="nucleotide sequence ID" value="NZ_JACYTR010000015.1"/>
</dbReference>
<protein>
    <recommendedName>
        <fullName evidence="3">Ricin B lectin domain-containing protein</fullName>
    </recommendedName>
</protein>
<keyword evidence="2" id="KW-1185">Reference proteome</keyword>
<organism evidence="1 2">
    <name type="scientific">Pseudomarimonas arenosa</name>
    <dbReference type="NCBI Taxonomy" id="2774145"/>
    <lineage>
        <taxon>Bacteria</taxon>
        <taxon>Pseudomonadati</taxon>
        <taxon>Pseudomonadota</taxon>
        <taxon>Gammaproteobacteria</taxon>
        <taxon>Lysobacterales</taxon>
        <taxon>Lysobacteraceae</taxon>
        <taxon>Pseudomarimonas</taxon>
    </lineage>
</organism>
<evidence type="ECO:0000313" key="2">
    <source>
        <dbReference type="Proteomes" id="UP000613768"/>
    </source>
</evidence>
<gene>
    <name evidence="1" type="ORF">IFO71_09450</name>
</gene>
<dbReference type="EMBL" id="JACYTR010000015">
    <property type="protein sequence ID" value="MBD8525969.1"/>
    <property type="molecule type" value="Genomic_DNA"/>
</dbReference>
<name>A0AAW3ZLC0_9GAMM</name>
<sequence length="396" mass="42968">MIKIEKDKSNFWSFATSAVSLVLPVLLGALADKKTGKRPSSIHRIAEEVDGSGAITLFAQGEVGNPVVTLNNTTTSTMANLSFISNTEHGIQCDVVQVLPASDSVDVQNLFQQYEDGGNVGVSVYPTPSSSNRTLNASLLNLEGVLVGNSGTQFSVGLPSTTESIQFTVFPTKIDIVNSSSVSQNVSITVEQPDNGDMSFTLSTTVNPNQARATLEFPDDIQIQTPLNLVIETLNDNIIAEKRAKTMPNSVQGSAYYIITSVDNNKRSISANSTEVTTSITDPTQPTQQWVFTPVFNPNSAIPQGGYMISPNSDPGNCITYKGEDEQLELAPFNSNDPYNQLWDIVLSKGSNTLFLFKWNQIKNNNTVMELDDDNVIAHEQSTPHDSQRWTFSTGG</sequence>
<dbReference type="SUPFAM" id="SSF50370">
    <property type="entry name" value="Ricin B-like lectins"/>
    <property type="match status" value="1"/>
</dbReference>
<dbReference type="InterPro" id="IPR035992">
    <property type="entry name" value="Ricin_B-like_lectins"/>
</dbReference>
<comment type="caution">
    <text evidence="1">The sequence shown here is derived from an EMBL/GenBank/DDBJ whole genome shotgun (WGS) entry which is preliminary data.</text>
</comment>